<name>A0A5J6I9Z3_STRC4</name>
<dbReference type="Proteomes" id="UP000326598">
    <property type="component" value="Chromosome"/>
</dbReference>
<proteinExistence type="predicted"/>
<reference evidence="1 2" key="1">
    <citation type="submission" date="2017-09" db="EMBL/GenBank/DDBJ databases">
        <authorList>
            <person name="Lee N."/>
            <person name="Cho B.-K."/>
        </authorList>
    </citation>
    <scope>NUCLEOTIDE SEQUENCE [LARGE SCALE GENOMIC DNA]</scope>
    <source>
        <strain evidence="1 2">ATCC 13740</strain>
    </source>
</reference>
<sequence>MSDFSALSALLGAGLPATFTFLYQRLENLLERRGAPEADLALPVPLRGELALPLTVGEEQLAAHQGELELLRDALGAYHRGAAPVDADNPELLRMLGRLRGRLEDLYGQRLTFQGEEDRQPSGPFSRQKIRTVRGHVTGMHADDTISGHAETDQDITTVAEGATVTGMRARNIGSPPKRPQR</sequence>
<gene>
    <name evidence="1" type="ORF">CP976_35930</name>
</gene>
<protein>
    <submittedName>
        <fullName evidence="1">Uncharacterized protein</fullName>
    </submittedName>
</protein>
<evidence type="ECO:0000313" key="2">
    <source>
        <dbReference type="Proteomes" id="UP000326598"/>
    </source>
</evidence>
<organism evidence="1 2">
    <name type="scientific">Streptomyces coeruleorubidus</name>
    <dbReference type="NCBI Taxonomy" id="116188"/>
    <lineage>
        <taxon>Bacteria</taxon>
        <taxon>Bacillati</taxon>
        <taxon>Actinomycetota</taxon>
        <taxon>Actinomycetes</taxon>
        <taxon>Kitasatosporales</taxon>
        <taxon>Streptomycetaceae</taxon>
        <taxon>Streptomyces</taxon>
    </lineage>
</organism>
<dbReference type="KEGG" id="scoe:CP976_35930"/>
<dbReference type="GeneID" id="91421426"/>
<dbReference type="EMBL" id="CP023694">
    <property type="protein sequence ID" value="QEV28979.1"/>
    <property type="molecule type" value="Genomic_DNA"/>
</dbReference>
<evidence type="ECO:0000313" key="1">
    <source>
        <dbReference type="EMBL" id="QEV28979.1"/>
    </source>
</evidence>
<dbReference type="AlphaFoldDB" id="A0A5J6I9Z3"/>
<accession>A0A5J6I9Z3</accession>
<dbReference type="RefSeq" id="WP_150484063.1">
    <property type="nucleotide sequence ID" value="NZ_BMTB01000005.1"/>
</dbReference>